<protein>
    <recommendedName>
        <fullName evidence="3">Outer membrane protein beta-barrel domain-containing protein</fullName>
    </recommendedName>
</protein>
<dbReference type="InterPro" id="IPR027385">
    <property type="entry name" value="Beta-barrel_OMP"/>
</dbReference>
<sequence>MKYVSLLASFLIISFLASAQEQDSANTGNYKFYVGVGLPNFQYQVSYDDSPKKTLFLSGEFLPIDIHFGYKISRRASVQLGLAYGRRTRESQTYGTPLNGNGQTVYHDYYERTRGFGIPVTGRFVFLNANRKMPIYVVAAVTPAFISSHFSETTTENNVTTTLYDEHNKGMDLFANAGFGLNYRVQRRLNGNVEFLLFKRNLTSQNFDLHGEQWLERLIGSLSLSFNYNFN</sequence>
<proteinExistence type="predicted"/>
<evidence type="ECO:0000256" key="2">
    <source>
        <dbReference type="SAM" id="SignalP"/>
    </source>
</evidence>
<dbReference type="Proteomes" id="UP001501844">
    <property type="component" value="Unassembled WGS sequence"/>
</dbReference>
<dbReference type="EMBL" id="BAABGX010000001">
    <property type="protein sequence ID" value="GAA4295357.1"/>
    <property type="molecule type" value="Genomic_DNA"/>
</dbReference>
<feature type="domain" description="Outer membrane protein beta-barrel" evidence="3">
    <location>
        <begin position="13"/>
        <end position="202"/>
    </location>
</feature>
<dbReference type="Pfam" id="PF13505">
    <property type="entry name" value="OMP_b-brl"/>
    <property type="match status" value="1"/>
</dbReference>
<organism evidence="4 5">
    <name type="scientific">Nibribacter koreensis</name>
    <dbReference type="NCBI Taxonomy" id="1084519"/>
    <lineage>
        <taxon>Bacteria</taxon>
        <taxon>Pseudomonadati</taxon>
        <taxon>Bacteroidota</taxon>
        <taxon>Cytophagia</taxon>
        <taxon>Cytophagales</taxon>
        <taxon>Hymenobacteraceae</taxon>
        <taxon>Nibribacter</taxon>
    </lineage>
</organism>
<evidence type="ECO:0000313" key="5">
    <source>
        <dbReference type="Proteomes" id="UP001501844"/>
    </source>
</evidence>
<accession>A0ABP8F576</accession>
<evidence type="ECO:0000259" key="3">
    <source>
        <dbReference type="Pfam" id="PF13505"/>
    </source>
</evidence>
<dbReference type="RefSeq" id="WP_345161251.1">
    <property type="nucleotide sequence ID" value="NZ_BAABGX010000001.1"/>
</dbReference>
<feature type="signal peptide" evidence="2">
    <location>
        <begin position="1"/>
        <end position="19"/>
    </location>
</feature>
<keyword evidence="5" id="KW-1185">Reference proteome</keyword>
<dbReference type="InterPro" id="IPR011250">
    <property type="entry name" value="OMP/PagP_B-barrel"/>
</dbReference>
<feature type="chain" id="PRO_5047398200" description="Outer membrane protein beta-barrel domain-containing protein" evidence="2">
    <location>
        <begin position="20"/>
        <end position="231"/>
    </location>
</feature>
<reference evidence="5" key="1">
    <citation type="journal article" date="2019" name="Int. J. Syst. Evol. Microbiol.">
        <title>The Global Catalogue of Microorganisms (GCM) 10K type strain sequencing project: providing services to taxonomists for standard genome sequencing and annotation.</title>
        <authorList>
            <consortium name="The Broad Institute Genomics Platform"/>
            <consortium name="The Broad Institute Genome Sequencing Center for Infectious Disease"/>
            <person name="Wu L."/>
            <person name="Ma J."/>
        </authorList>
    </citation>
    <scope>NUCLEOTIDE SEQUENCE [LARGE SCALE GENOMIC DNA]</scope>
    <source>
        <strain evidence="5">JCM 17917</strain>
    </source>
</reference>
<dbReference type="Gene3D" id="2.40.160.20">
    <property type="match status" value="1"/>
</dbReference>
<keyword evidence="1 2" id="KW-0732">Signal</keyword>
<evidence type="ECO:0000256" key="1">
    <source>
        <dbReference type="ARBA" id="ARBA00022729"/>
    </source>
</evidence>
<comment type="caution">
    <text evidence="4">The sequence shown here is derived from an EMBL/GenBank/DDBJ whole genome shotgun (WGS) entry which is preliminary data.</text>
</comment>
<name>A0ABP8F576_9BACT</name>
<gene>
    <name evidence="4" type="ORF">GCM10023183_01130</name>
</gene>
<dbReference type="SUPFAM" id="SSF56925">
    <property type="entry name" value="OMPA-like"/>
    <property type="match status" value="1"/>
</dbReference>
<evidence type="ECO:0000313" key="4">
    <source>
        <dbReference type="EMBL" id="GAA4295357.1"/>
    </source>
</evidence>